<gene>
    <name evidence="2" type="ORF">NRP21_22050</name>
</gene>
<feature type="compositionally biased region" description="Basic and acidic residues" evidence="1">
    <location>
        <begin position="209"/>
        <end position="225"/>
    </location>
</feature>
<sequence>MIRPLTFLSLVAAAGAGLHLYSVKHDVSQLEKVLRETVKQTEAARERTAVLRAEWAMLNEPERLRAAATRVLPLEVMQTAQFVRPTEMDRRLPAAVAFAGAPSLFAPAPGERGGAAGNVAVASAVGVPAIAAQASMAVASAAVASAAVASAALAAPAAMAAAPAAGGDLLAALPLPPDAPPPAPPARPAPAALAAPERPAAPAVVAERAPVERSAPERSVAERPARVAPPHLPQVASARVPEPREAAPRSSEMARAETSRAPRPPRPAEPRLAEREVDRGMNLAEPPQRPALLRTALHMRPSAPPPPAPVAPPMAAGMGSMLGAAARPMLAPPVPVASANAGTLGAVR</sequence>
<accession>A0ABT1X9G3</accession>
<proteinExistence type="predicted"/>
<dbReference type="EMBL" id="JANJOU010000023">
    <property type="protein sequence ID" value="MCR0984745.1"/>
    <property type="molecule type" value="Genomic_DNA"/>
</dbReference>
<dbReference type="Proteomes" id="UP001524642">
    <property type="component" value="Unassembled WGS sequence"/>
</dbReference>
<organism evidence="2 3">
    <name type="scientific">Roseomonas populi</name>
    <dbReference type="NCBI Taxonomy" id="3121582"/>
    <lineage>
        <taxon>Bacteria</taxon>
        <taxon>Pseudomonadati</taxon>
        <taxon>Pseudomonadota</taxon>
        <taxon>Alphaproteobacteria</taxon>
        <taxon>Acetobacterales</taxon>
        <taxon>Roseomonadaceae</taxon>
        <taxon>Roseomonas</taxon>
    </lineage>
</organism>
<name>A0ABT1X9G3_9PROT</name>
<comment type="caution">
    <text evidence="2">The sequence shown here is derived from an EMBL/GenBank/DDBJ whole genome shotgun (WGS) entry which is preliminary data.</text>
</comment>
<reference evidence="2 3" key="1">
    <citation type="submission" date="2022-06" db="EMBL/GenBank/DDBJ databases">
        <title>Roseomonas CN29.</title>
        <authorList>
            <person name="Cheng Y."/>
            <person name="He X."/>
        </authorList>
    </citation>
    <scope>NUCLEOTIDE SEQUENCE [LARGE SCALE GENOMIC DNA]</scope>
    <source>
        <strain evidence="2 3">CN29</strain>
    </source>
</reference>
<dbReference type="RefSeq" id="WP_257718397.1">
    <property type="nucleotide sequence ID" value="NZ_JANJOU010000023.1"/>
</dbReference>
<feature type="compositionally biased region" description="Pro residues" evidence="1">
    <location>
        <begin position="175"/>
        <end position="188"/>
    </location>
</feature>
<evidence type="ECO:0000256" key="1">
    <source>
        <dbReference type="SAM" id="MobiDB-lite"/>
    </source>
</evidence>
<feature type="compositionally biased region" description="Low complexity" evidence="1">
    <location>
        <begin position="189"/>
        <end position="208"/>
    </location>
</feature>
<keyword evidence="3" id="KW-1185">Reference proteome</keyword>
<feature type="compositionally biased region" description="Basic and acidic residues" evidence="1">
    <location>
        <begin position="241"/>
        <end position="279"/>
    </location>
</feature>
<evidence type="ECO:0000313" key="2">
    <source>
        <dbReference type="EMBL" id="MCR0984745.1"/>
    </source>
</evidence>
<evidence type="ECO:0000313" key="3">
    <source>
        <dbReference type="Proteomes" id="UP001524642"/>
    </source>
</evidence>
<evidence type="ECO:0008006" key="4">
    <source>
        <dbReference type="Google" id="ProtNLM"/>
    </source>
</evidence>
<protein>
    <recommendedName>
        <fullName evidence="4">Cell division protein FtsL</fullName>
    </recommendedName>
</protein>
<feature type="region of interest" description="Disordered" evidence="1">
    <location>
        <begin position="175"/>
        <end position="287"/>
    </location>
</feature>